<dbReference type="Proteomes" id="UP001419268">
    <property type="component" value="Unassembled WGS sequence"/>
</dbReference>
<dbReference type="EMBL" id="JBBNAG010000008">
    <property type="protein sequence ID" value="KAK9112097.1"/>
    <property type="molecule type" value="Genomic_DNA"/>
</dbReference>
<proteinExistence type="predicted"/>
<sequence length="154" mass="16884">MKSQLTLIRVCDSSRSPHSTWYQSSTADAMEGPRCMYVPEGSSSTKMNRVDELTPINNGLAPHNARSTSSTNRFESQGIRSTAVATGSASSTLMMTPFGNSLNQIVTMKLDRTNYLFWKAIVLPFFRGCKLDGHLLGTILIPLKILANFGLPNP</sequence>
<reference evidence="2 3" key="1">
    <citation type="submission" date="2024-01" db="EMBL/GenBank/DDBJ databases">
        <title>Genome assemblies of Stephania.</title>
        <authorList>
            <person name="Yang L."/>
        </authorList>
    </citation>
    <scope>NUCLEOTIDE SEQUENCE [LARGE SCALE GENOMIC DNA]</scope>
    <source>
        <strain evidence="2">JXDWG</strain>
        <tissue evidence="2">Leaf</tissue>
    </source>
</reference>
<protein>
    <recommendedName>
        <fullName evidence="4">Retrotransposon Copia-like N-terminal domain-containing protein</fullName>
    </recommendedName>
</protein>
<gene>
    <name evidence="2" type="ORF">Scep_019616</name>
</gene>
<evidence type="ECO:0008006" key="4">
    <source>
        <dbReference type="Google" id="ProtNLM"/>
    </source>
</evidence>
<feature type="region of interest" description="Disordered" evidence="1">
    <location>
        <begin position="57"/>
        <end position="76"/>
    </location>
</feature>
<comment type="caution">
    <text evidence="2">The sequence shown here is derived from an EMBL/GenBank/DDBJ whole genome shotgun (WGS) entry which is preliminary data.</text>
</comment>
<name>A0AAP0IBM6_9MAGN</name>
<accession>A0AAP0IBM6</accession>
<evidence type="ECO:0000313" key="2">
    <source>
        <dbReference type="EMBL" id="KAK9112097.1"/>
    </source>
</evidence>
<keyword evidence="3" id="KW-1185">Reference proteome</keyword>
<evidence type="ECO:0000256" key="1">
    <source>
        <dbReference type="SAM" id="MobiDB-lite"/>
    </source>
</evidence>
<organism evidence="2 3">
    <name type="scientific">Stephania cephalantha</name>
    <dbReference type="NCBI Taxonomy" id="152367"/>
    <lineage>
        <taxon>Eukaryota</taxon>
        <taxon>Viridiplantae</taxon>
        <taxon>Streptophyta</taxon>
        <taxon>Embryophyta</taxon>
        <taxon>Tracheophyta</taxon>
        <taxon>Spermatophyta</taxon>
        <taxon>Magnoliopsida</taxon>
        <taxon>Ranunculales</taxon>
        <taxon>Menispermaceae</taxon>
        <taxon>Menispermoideae</taxon>
        <taxon>Cissampelideae</taxon>
        <taxon>Stephania</taxon>
    </lineage>
</organism>
<feature type="compositionally biased region" description="Polar residues" evidence="1">
    <location>
        <begin position="65"/>
        <end position="76"/>
    </location>
</feature>
<dbReference type="AlphaFoldDB" id="A0AAP0IBM6"/>
<evidence type="ECO:0000313" key="3">
    <source>
        <dbReference type="Proteomes" id="UP001419268"/>
    </source>
</evidence>